<dbReference type="InterPro" id="IPR040097">
    <property type="entry name" value="FAAL/FAAC"/>
</dbReference>
<dbReference type="PROSITE" id="PS00606">
    <property type="entry name" value="KS3_1"/>
    <property type="match status" value="1"/>
</dbReference>
<evidence type="ECO:0000256" key="8">
    <source>
        <dbReference type="ARBA" id="ARBA00022832"/>
    </source>
</evidence>
<sequence length="4251" mass="465485">MLFRAGEQGRHDRAGIVVRNCTCGTTKMTWQSILSKKIHIANSNHYHLVCPRPVLHFTSGRHHRSLAVLFTCCSTEDSAMTDHAHDLSSKPALPDWLEHWARQHGAREALHFSDNRQQRLSYGELSERVRAHAAALQQRWTPGTVALILFPSGLDYVVSLLACFYAGIIAVPVNLPGAARVKRVLAKIDAISDDCKPAFVLTGEAIEQASGDELKQFAARQAMDIVHLESLVADAAAWQRPDALNAQAIAFLQYTSGSTGLPKGVVNRHGQLLHNIQFQRRLLAPQGQSCTVASWLPLFHDLGLIMGILAPLALGGRALYMPPMSFVAAPLDWLLLASRERATVLPCPSFALRSCVSALANATPEQRRELDLSSVHCLMPAAEPVLPVHVQGFIDAFAPYGFTATAMRPAYGLAEATLVVSANTHDRGPCLLAVDRQAIERDIVIPHPSEERARWYVGNGDDFGAQEVLIVNPQQKRHLGQDKVGEIWVRGPSVAGCYWGKNQNDEAFAGTLADAAPGEHPFLRTGDMGFLHEGQLFVTGRRKDMMIFRGQCHYPNDIEASASQCHALAVEDSAAAFSLSDDSGEDRLVIVQEVRKSAQAQTSDYAELAATIRQTVAQEHQLNAHAIILIRKGTLPRTTSGKIRRRTVRQSYLARELVVLHEDILTPAAPAAVPTAPAFDLSLRGLGQWLAQRLGNVSARSLDPEVSLFQYGLDSMSAVELTAALGRELGRNLPDDLLYQHPSIHALLRQLRADLKPGPAAAAPQASDIARTSDIAIIGMGLRLPGPDGVDVVTEEALWDMLVQGKDAIRSMPAQRFRQRDDIPGLGSYLEDIDRFDAPFFKMSPREAINTDPQQRLLLEECWHALENAGLTPSSLKGSDTGVFVGIGTADYGHLPFASADPAHLDAYYGTGTVFAAAAGRLSFHFDWHGPAMSVDTACSSAHSALHLAVQSLRAGECPLAVAAGVKLHLVPEIDVVLNKAGMLAADGRCKTMDAAADGYVRGEGCLVLVLKPLQQALADGNTIRAVIRDTTVRQDGSGSSLSAPNGQAQFQLLRRSLQRAGLSPAQIDYVEMHGTGTRLGDPIEYDSLAQLFAGRADDDPLWLGSIKTNIGHLEAAAGAAGIVKTILALEKGLIPPLVGLNEVNPLVDLQRIPARLPTAPQAWPQRAPVRRAGVTSYGFTGTIAHVVLEQAPPPLSCSLSTGQQQAAGPYVFHFSAQTESALRQLLARYHAHLLDAAYPPAHLANTLARQREHLPVRQALVAQDIAQLRTLLAQPVEDGTPATQPPRIAMMFTGQGAQYIGMGRQLHEQQPVFRAALDEVDTLMLPYLGRSLIDLMHHGEEALLQQTCHAQPALFAIEYALARLWLHLGVAPVAVMGHSIGEFAAMVIAGALPLEQACRLIVRRGQLMQALPEGGKMLAARLTEAQASDHLRQLPPALQEELAIAAINGQQDVVFSGSGSAIAVLAEQLAGAGCHCRALSVSHAFHSPLLDPMLQEWEQECQSVMSSAPATAMLSTLTGSWLQEAPSPHYLRQHAREPVRFHQALQALAEVVDVVLEVGPHAVLTALAQRSPLSSPVQFVASLLRQQDDGQSMAHSCAALYRVGQDFLWEHSHPGPTVAAHTLPSYPFDRHSYWLEYDEDAPRHAPLALPPRPLPAQAAAVPLYQISWEAWNPPQPGTSDPAPGLWLASAHQHGGASALAWRWFDPDQQTQLPGNDDMLVFLARASDEAAPFAHDDIWHLVRCLQTLQLHARTPAIVLLTERGQAVAGNQVHPGQAALWGSARALALEYPAVRWLMIDSEHAADLDWIAAQAAQWQAWLPQENALAWRQGQWWTPRLAPLPEMATPADATFRADPAGLYLVAGANGALGRHMVDWLARHGARHLVLLARQPASGVQARRLALLQQQGIRIDQVQADIAEAASMQQAWHRIAACEEESGHTLSALFHCAGTSVFRELALLTAEDYERVSSAKVEGAWNLHRLSLQRPQASLICFSSISGIWGSRLQIPYGAANAFEDALIRLRRQQGLPGMAIAWGPWGGGGMSDVDESLLQLLRAAGIRRLSPEHYLQRLGQLLSCPSQLADGCAVAVQADWSRLIALMTLYQPLALFSRCQDLLGQRQPGALAQALDTADRAALAAAIPGFVTAELSRILRMSPAELTPDASLLRLGMDSILIMELARQCELTLGIRCELKALFEHTTAASLTDYLLQQAQQQVQACASASMAAAEPIHADPAQADQPFVLTELQHAYWVGRQSHYALGGVACHAYLEADAGHGLDSARLERCWNVLIARHGALRIVIGSDGLQRILPQTPHYAIQVADCRQHSQAQTDALQTQWRQAMSHQVMDSQQWPLFDVRVMHCPEGRSRLFIGIDMLINDATSGQILWEELAALYQADGDAQAAGLRPFSISFRDYIQAKYQHSTARQAAREEARQFWLEQLPSLPAAPQLPLRHEALQQHQPRFSRRQHRLDAHQWSRLREQAASVNCTPAALLITAFAEVLAAWSSEKRFTLNLTTFDRLPWHEDVPHLLGDFTAVTLLPLDLSSRSGFARRAAAVNGSILAYLQHRAFSAVDVLREWNRGRERAEALSMPVVFTSQLGMSDPTKGAARQSPLGEVVYGISQTPQVWLDHQACEQEGALVFNWDVIDDLFLPGVVDAMFDAYCTLLHYLAADPAHWEKALLAMLPLRQQQVRQAVNDTPAPLPQACLDQLFFSRAQQQPEQLALVSREGQWRYGQLAQWAQRLSQALLAAGVRPGDRVAVLMQKCSQQVAACLAIQQCGAAYVPVDSSTPASRLHSILAGSAIRVVLSRSAERAHVQSLLDGQETILLEADEDQLASYPAHTPEAPRNLHDAAYVIYTSGSTGTPKGVLIDHMGAANTVLDINRRFGITAGDKVLGLSSLYFDLSVYDIFGTLAAGGTLVLPDHDKVRDPGHWLRLMLEHDVTVWNSVPALLELLLDSAEQSGQSLPGLRHVLLSGDWISLGLPPRLRQAAPASQLIAMGGATEASIWSNWFAVQEVAAHWRSIPYGKPLSNQAYHVLDAHGQPCPDYVTGDLYIAGIGLAVGYENDAQKTANSFIHMLDGQRLYRTGDLARYWGDGNLEFLGRRDFQVKIAGNRIELGDIEAALLRCPGVREAVVDTIGTPPQLRLAAWVVPQGGPSPILQALESPFTEPERLWQDILSHSQQVFAGQPAQAERLQDFWQLMDQLGLRMMHDTLAQAGITDPAGCSADQLMQQTGAAPVFFSLLQRWRTLLAAQSAPLPDWAELRALASVQQLPATVLDRLQHSAALRLAILRQQRDAMELFYSSDETLSPEQLTQLNPLATCATAAMAEAIRRLARASAQPLRILEVGGRSGLAAQQLLLQLAGCPLHYHLSDPSRTLLEQARQRLSAHPHPEHQFSFELTQAPQHGPQAEHDMDLVVAFNALHRERDIDALLRALRQRLAPGACLLAVETTRNSHFQLATVALLEQGYTQFADQRQHSGDALLSADQWVSAFNEAGWERAGWSGIQPAPLGGLALLLAQQREHVYRFQSAPLQQALQQLLPAYMVPGALMALDELPLSATGKVDRKRLPRPAMRAALASATSAVADTPLAQLWQQALGVSTLTPDSDFFALGGDSLIAVRLIERIRHTLHANVALTDLFEASGFGAFERRVLAAPAMAETHSAGLQPDPAHWAEPFPLTDVQQAYWIGRKAGFELGGISTHIYAEIEVEGFSIEQLQSSWQAVVRRHGMLRAVISDDGLQQCLPEVPPYVITYHDLRQADDAARLHWQEQTRQQLSHAVHDTTRWPLFAIHAASLDAQRIRICISLDNLICDGRSMRLILAEWSARLRHPEQSWPLLSASFRDYVLFREAQPVNQQSLHYWLTRLQQLPPPPVLPMQARTSDALPHFTRRQMRLSADRWQRLQGFATQRGLTINALLLTAYAELIAHWSARADFTLSLTLFNRPAVHADIDGMVGDFTSLVLFAFDASTPASFQQRATAVQGQMWQDLEHQDVSAVRVLREAARQRGQLNMVAAPVVFTSGLGVAQGGDDHDSWLGDFVYSVSQTPQVWLDQQLVERHGRLELSWDSVDGLFPEGLLDEMFHAYELLLHTLADHDSAWATPATLLLPERHARLLESTASAPAANDAAPQAHLPEAIADQLTSLLGELVELPAHLLQRRDALLQTNFFELGASSLELIRLHQRLQHRFDLALPVVDVFSHTTLASLAAHLGRLAGQQQPADPAAAPDSASRLERRRNNDRAQKRRALSE</sequence>
<dbReference type="InterPro" id="IPR014031">
    <property type="entry name" value="Ketoacyl_synth_C"/>
</dbReference>
<dbReference type="SUPFAM" id="SSF55048">
    <property type="entry name" value="Probable ACP-binding domain of malonyl-CoA ACP transacylase"/>
    <property type="match status" value="1"/>
</dbReference>
<keyword evidence="6" id="KW-0808">Transferase</keyword>
<dbReference type="Pfam" id="PF00550">
    <property type="entry name" value="PP-binding"/>
    <property type="match status" value="4"/>
</dbReference>
<comment type="similarity">
    <text evidence="11">In the C-terminal section; belongs to the NRP synthetase family.</text>
</comment>
<comment type="similarity">
    <text evidence="2">Belongs to the ATP-dependent AMP-binding enzyme family.</text>
</comment>
<organism evidence="15 16">
    <name type="scientific">Herbaspirillum aquaticum</name>
    <dbReference type="NCBI Taxonomy" id="568783"/>
    <lineage>
        <taxon>Bacteria</taxon>
        <taxon>Pseudomonadati</taxon>
        <taxon>Pseudomonadota</taxon>
        <taxon>Betaproteobacteria</taxon>
        <taxon>Burkholderiales</taxon>
        <taxon>Oxalobacteraceae</taxon>
        <taxon>Herbaspirillum</taxon>
    </lineage>
</organism>
<evidence type="ECO:0000256" key="2">
    <source>
        <dbReference type="ARBA" id="ARBA00006432"/>
    </source>
</evidence>
<dbReference type="FunFam" id="3.40.50.12780:FF:000012">
    <property type="entry name" value="Non-ribosomal peptide synthetase"/>
    <property type="match status" value="1"/>
</dbReference>
<dbReference type="Pfam" id="PF00501">
    <property type="entry name" value="AMP-binding"/>
    <property type="match status" value="2"/>
</dbReference>
<dbReference type="InterPro" id="IPR001242">
    <property type="entry name" value="Condensation_dom"/>
</dbReference>
<dbReference type="Gene3D" id="3.30.559.30">
    <property type="entry name" value="Nonribosomal peptide synthetase, condensation domain"/>
    <property type="match status" value="2"/>
</dbReference>
<dbReference type="Pfam" id="PF08242">
    <property type="entry name" value="Methyltransf_12"/>
    <property type="match status" value="1"/>
</dbReference>
<dbReference type="InterPro" id="IPR014030">
    <property type="entry name" value="Ketoacyl_synth_N"/>
</dbReference>
<dbReference type="Pfam" id="PF08659">
    <property type="entry name" value="KR"/>
    <property type="match status" value="1"/>
</dbReference>
<dbReference type="GO" id="GO:0016874">
    <property type="term" value="F:ligase activity"/>
    <property type="evidence" value="ECO:0007669"/>
    <property type="project" value="UniProtKB-KW"/>
</dbReference>
<dbReference type="InterPro" id="IPR032821">
    <property type="entry name" value="PKS_assoc"/>
</dbReference>
<dbReference type="InterPro" id="IPR025110">
    <property type="entry name" value="AMP-bd_C"/>
</dbReference>
<dbReference type="InterPro" id="IPR013217">
    <property type="entry name" value="Methyltransf_12"/>
</dbReference>
<dbReference type="SMART" id="SM01294">
    <property type="entry name" value="PKS_PP_betabranch"/>
    <property type="match status" value="1"/>
</dbReference>
<dbReference type="NCBIfam" id="TIGR01733">
    <property type="entry name" value="AA-adenyl-dom"/>
    <property type="match status" value="1"/>
</dbReference>
<gene>
    <name evidence="15" type="ORF">CEJ45_07410</name>
</gene>
<evidence type="ECO:0000256" key="6">
    <source>
        <dbReference type="ARBA" id="ARBA00022679"/>
    </source>
</evidence>
<dbReference type="PROSITE" id="PS00455">
    <property type="entry name" value="AMP_BINDING"/>
    <property type="match status" value="2"/>
</dbReference>
<dbReference type="Pfam" id="PF00668">
    <property type="entry name" value="Condensation"/>
    <property type="match status" value="2"/>
</dbReference>
<feature type="domain" description="Carrier" evidence="13">
    <location>
        <begin position="680"/>
        <end position="755"/>
    </location>
</feature>
<keyword evidence="5" id="KW-0436">Ligase</keyword>
<dbReference type="InterPro" id="IPR000873">
    <property type="entry name" value="AMP-dep_synth/lig_dom"/>
</dbReference>
<dbReference type="GO" id="GO:0009403">
    <property type="term" value="P:toxin biosynthetic process"/>
    <property type="evidence" value="ECO:0007669"/>
    <property type="project" value="UniProtKB-ARBA"/>
</dbReference>
<dbReference type="SMART" id="SM00823">
    <property type="entry name" value="PKS_PP"/>
    <property type="match status" value="4"/>
</dbReference>
<dbReference type="InterPro" id="IPR016039">
    <property type="entry name" value="Thiolase-like"/>
</dbReference>
<dbReference type="SMART" id="SM00822">
    <property type="entry name" value="PKS_KR"/>
    <property type="match status" value="1"/>
</dbReference>
<dbReference type="CDD" id="cd05274">
    <property type="entry name" value="KR_FAS_SDR_x"/>
    <property type="match status" value="1"/>
</dbReference>
<dbReference type="PROSITE" id="PS50075">
    <property type="entry name" value="CARRIER"/>
    <property type="match status" value="4"/>
</dbReference>
<dbReference type="SUPFAM" id="SSF56801">
    <property type="entry name" value="Acetyl-CoA synthetase-like"/>
    <property type="match status" value="2"/>
</dbReference>
<feature type="domain" description="Carrier" evidence="13">
    <location>
        <begin position="2135"/>
        <end position="2212"/>
    </location>
</feature>
<dbReference type="PROSITE" id="PS52004">
    <property type="entry name" value="KS3_2"/>
    <property type="match status" value="1"/>
</dbReference>
<dbReference type="FunFam" id="3.30.559.30:FF:000006">
    <property type="entry name" value="Yersiniabactin polyketide/non-ribosomal peptide synthetase"/>
    <property type="match status" value="2"/>
</dbReference>
<evidence type="ECO:0000313" key="15">
    <source>
        <dbReference type="EMBL" id="OWY35629.1"/>
    </source>
</evidence>
<dbReference type="InterPro" id="IPR057326">
    <property type="entry name" value="KR_dom"/>
</dbReference>
<dbReference type="EMBL" id="NJGV01000005">
    <property type="protein sequence ID" value="OWY35629.1"/>
    <property type="molecule type" value="Genomic_DNA"/>
</dbReference>
<dbReference type="InterPro" id="IPR006162">
    <property type="entry name" value="Ppantetheine_attach_site"/>
</dbReference>
<dbReference type="SMART" id="SM00827">
    <property type="entry name" value="PKS_AT"/>
    <property type="match status" value="1"/>
</dbReference>
<dbReference type="CDD" id="cd12114">
    <property type="entry name" value="A_NRPS_TlmIV_like"/>
    <property type="match status" value="1"/>
</dbReference>
<evidence type="ECO:0000313" key="16">
    <source>
        <dbReference type="Proteomes" id="UP000214747"/>
    </source>
</evidence>
<dbReference type="InterPro" id="IPR020806">
    <property type="entry name" value="PKS_PP-bd"/>
</dbReference>
<evidence type="ECO:0000259" key="13">
    <source>
        <dbReference type="PROSITE" id="PS50075"/>
    </source>
</evidence>
<evidence type="ECO:0000256" key="12">
    <source>
        <dbReference type="SAM" id="MobiDB-lite"/>
    </source>
</evidence>
<dbReference type="SUPFAM" id="SSF52151">
    <property type="entry name" value="FabD/lysophospholipase-like"/>
    <property type="match status" value="1"/>
</dbReference>
<dbReference type="InterPro" id="IPR042099">
    <property type="entry name" value="ANL_N_sf"/>
</dbReference>
<dbReference type="CDD" id="cd00833">
    <property type="entry name" value="PKS"/>
    <property type="match status" value="1"/>
</dbReference>
<dbReference type="GO" id="GO:0031177">
    <property type="term" value="F:phosphopantetheine binding"/>
    <property type="evidence" value="ECO:0007669"/>
    <property type="project" value="InterPro"/>
</dbReference>
<dbReference type="Gene3D" id="3.30.559.10">
    <property type="entry name" value="Chloramphenicol acetyltransferase-like domain"/>
    <property type="match status" value="2"/>
</dbReference>
<dbReference type="InterPro" id="IPR029063">
    <property type="entry name" value="SAM-dependent_MTases_sf"/>
</dbReference>
<dbReference type="InterPro" id="IPR010071">
    <property type="entry name" value="AA_adenyl_dom"/>
</dbReference>
<dbReference type="InterPro" id="IPR036291">
    <property type="entry name" value="NAD(P)-bd_dom_sf"/>
</dbReference>
<dbReference type="SUPFAM" id="SSF53901">
    <property type="entry name" value="Thiolase-like"/>
    <property type="match status" value="1"/>
</dbReference>
<dbReference type="Gene3D" id="3.40.47.10">
    <property type="match status" value="1"/>
</dbReference>
<evidence type="ECO:0000256" key="11">
    <source>
        <dbReference type="ARBA" id="ARBA00029443"/>
    </source>
</evidence>
<dbReference type="InterPro" id="IPR050091">
    <property type="entry name" value="PKS_NRPS_Biosynth_Enz"/>
</dbReference>
<comment type="caution">
    <text evidence="15">The sequence shown here is derived from an EMBL/GenBank/DDBJ whole genome shotgun (WGS) entry which is preliminary data.</text>
</comment>
<proteinExistence type="inferred from homology"/>
<evidence type="ECO:0000256" key="1">
    <source>
        <dbReference type="ARBA" id="ARBA00001957"/>
    </source>
</evidence>
<dbReference type="PROSITE" id="PS00012">
    <property type="entry name" value="PHOSPHOPANTETHEINE"/>
    <property type="match status" value="2"/>
</dbReference>
<dbReference type="SUPFAM" id="SSF52777">
    <property type="entry name" value="CoA-dependent acyltransferases"/>
    <property type="match status" value="4"/>
</dbReference>
<dbReference type="GO" id="GO:0004315">
    <property type="term" value="F:3-oxoacyl-[acyl-carrier-protein] synthase activity"/>
    <property type="evidence" value="ECO:0007669"/>
    <property type="project" value="InterPro"/>
</dbReference>
<dbReference type="SUPFAM" id="SSF51735">
    <property type="entry name" value="NAD(P)-binding Rossmann-fold domains"/>
    <property type="match status" value="2"/>
</dbReference>
<dbReference type="Gene3D" id="3.40.50.150">
    <property type="entry name" value="Vaccinia Virus protein VP39"/>
    <property type="match status" value="1"/>
</dbReference>
<dbReference type="Pfam" id="PF00109">
    <property type="entry name" value="ketoacyl-synt"/>
    <property type="match status" value="1"/>
</dbReference>
<feature type="compositionally biased region" description="Basic and acidic residues" evidence="12">
    <location>
        <begin position="4232"/>
        <end position="4251"/>
    </location>
</feature>
<dbReference type="InterPro" id="IPR014043">
    <property type="entry name" value="Acyl_transferase_dom"/>
</dbReference>
<feature type="domain" description="Carrier" evidence="13">
    <location>
        <begin position="4141"/>
        <end position="4216"/>
    </location>
</feature>
<evidence type="ECO:0000256" key="3">
    <source>
        <dbReference type="ARBA" id="ARBA00022450"/>
    </source>
</evidence>
<dbReference type="Pfam" id="PF02801">
    <property type="entry name" value="Ketoacyl-synt_C"/>
    <property type="match status" value="1"/>
</dbReference>
<keyword evidence="3" id="KW-0596">Phosphopantetheine</keyword>
<dbReference type="PANTHER" id="PTHR43775">
    <property type="entry name" value="FATTY ACID SYNTHASE"/>
    <property type="match status" value="1"/>
</dbReference>
<dbReference type="InterPro" id="IPR016035">
    <property type="entry name" value="Acyl_Trfase/lysoPLipase"/>
</dbReference>
<dbReference type="SUPFAM" id="SSF47336">
    <property type="entry name" value="ACP-like"/>
    <property type="match status" value="4"/>
</dbReference>
<evidence type="ECO:0000256" key="5">
    <source>
        <dbReference type="ARBA" id="ARBA00022598"/>
    </source>
</evidence>
<keyword evidence="16" id="KW-1185">Reference proteome</keyword>
<feature type="domain" description="Carrier" evidence="13">
    <location>
        <begin position="3583"/>
        <end position="3658"/>
    </location>
</feature>
<keyword evidence="10" id="KW-0511">Multifunctional enzyme</keyword>
<evidence type="ECO:0000256" key="7">
    <source>
        <dbReference type="ARBA" id="ARBA00022737"/>
    </source>
</evidence>
<dbReference type="InterPro" id="IPR057737">
    <property type="entry name" value="Condensation_MtbB-like"/>
</dbReference>
<accession>A0A225SWQ4</accession>
<keyword evidence="7" id="KW-0677">Repeat</keyword>
<dbReference type="CDD" id="cd19535">
    <property type="entry name" value="Cyc_NRPS"/>
    <property type="match status" value="2"/>
</dbReference>
<evidence type="ECO:0000256" key="10">
    <source>
        <dbReference type="ARBA" id="ARBA00023268"/>
    </source>
</evidence>
<dbReference type="GO" id="GO:0004312">
    <property type="term" value="F:fatty acid synthase activity"/>
    <property type="evidence" value="ECO:0007669"/>
    <property type="project" value="TreeGrafter"/>
</dbReference>
<dbReference type="SUPFAM" id="SSF53335">
    <property type="entry name" value="S-adenosyl-L-methionine-dependent methyltransferases"/>
    <property type="match status" value="1"/>
</dbReference>
<dbReference type="GO" id="GO:0071766">
    <property type="term" value="P:Actinobacterium-type cell wall biogenesis"/>
    <property type="evidence" value="ECO:0007669"/>
    <property type="project" value="UniProtKB-ARBA"/>
</dbReference>
<keyword evidence="4" id="KW-0597">Phosphoprotein</keyword>
<dbReference type="InterPro" id="IPR036736">
    <property type="entry name" value="ACP-like_sf"/>
</dbReference>
<comment type="cofactor">
    <cofactor evidence="1">
        <name>pantetheine 4'-phosphate</name>
        <dbReference type="ChEBI" id="CHEBI:47942"/>
    </cofactor>
</comment>
<dbReference type="Gene3D" id="3.30.300.30">
    <property type="match status" value="3"/>
</dbReference>
<dbReference type="InterPro" id="IPR023213">
    <property type="entry name" value="CAT-like_dom_sf"/>
</dbReference>
<dbReference type="Proteomes" id="UP000214747">
    <property type="component" value="Unassembled WGS sequence"/>
</dbReference>
<dbReference type="Gene3D" id="3.40.50.720">
    <property type="entry name" value="NAD(P)-binding Rossmann-like Domain"/>
    <property type="match status" value="1"/>
</dbReference>
<feature type="compositionally biased region" description="Low complexity" evidence="12">
    <location>
        <begin position="4218"/>
        <end position="4231"/>
    </location>
</feature>
<keyword evidence="8" id="KW-0276">Fatty acid metabolism</keyword>
<dbReference type="Gene3D" id="3.30.70.3290">
    <property type="match status" value="1"/>
</dbReference>
<dbReference type="InterPro" id="IPR020841">
    <property type="entry name" value="PKS_Beta-ketoAc_synthase_dom"/>
</dbReference>
<evidence type="ECO:0000259" key="14">
    <source>
        <dbReference type="PROSITE" id="PS52004"/>
    </source>
</evidence>
<dbReference type="InterPro" id="IPR018201">
    <property type="entry name" value="Ketoacyl_synth_AS"/>
</dbReference>
<name>A0A225SWQ4_9BURK</name>
<dbReference type="InterPro" id="IPR001227">
    <property type="entry name" value="Ac_transferase_dom_sf"/>
</dbReference>
<protein>
    <submittedName>
        <fullName evidence="15">Non-ribosomal peptide synthetase</fullName>
    </submittedName>
</protein>
<dbReference type="Pfam" id="PF16197">
    <property type="entry name" value="KAsynt_C_assoc"/>
    <property type="match status" value="1"/>
</dbReference>
<dbReference type="Gene3D" id="3.40.366.10">
    <property type="entry name" value="Malonyl-Coenzyme A Acyl Carrier Protein, domain 2"/>
    <property type="match status" value="1"/>
</dbReference>
<dbReference type="GO" id="GO:0006633">
    <property type="term" value="P:fatty acid biosynthetic process"/>
    <property type="evidence" value="ECO:0007669"/>
    <property type="project" value="InterPro"/>
</dbReference>
<dbReference type="InterPro" id="IPR016036">
    <property type="entry name" value="Malonyl_transacylase_ACP-bd"/>
</dbReference>
<dbReference type="SMART" id="SM00825">
    <property type="entry name" value="PKS_KS"/>
    <property type="match status" value="1"/>
</dbReference>
<dbReference type="Gene3D" id="1.10.1200.10">
    <property type="entry name" value="ACP-like"/>
    <property type="match status" value="4"/>
</dbReference>
<dbReference type="FunFam" id="3.30.559.10:FF:000023">
    <property type="entry name" value="Non-ribosomal peptide synthetase"/>
    <property type="match status" value="2"/>
</dbReference>
<dbReference type="InterPro" id="IPR020845">
    <property type="entry name" value="AMP-binding_CS"/>
</dbReference>
<dbReference type="InterPro" id="IPR013968">
    <property type="entry name" value="PKS_KR"/>
</dbReference>
<dbReference type="FunFam" id="3.40.50.12780:FF:000013">
    <property type="entry name" value="Long-chain-fatty-acid--AMP ligase FadD32"/>
    <property type="match status" value="1"/>
</dbReference>
<dbReference type="CDD" id="cd05931">
    <property type="entry name" value="FAAL"/>
    <property type="match status" value="1"/>
</dbReference>
<feature type="region of interest" description="Disordered" evidence="12">
    <location>
        <begin position="4216"/>
        <end position="4251"/>
    </location>
</feature>
<evidence type="ECO:0000256" key="4">
    <source>
        <dbReference type="ARBA" id="ARBA00022553"/>
    </source>
</evidence>
<dbReference type="InterPro" id="IPR045851">
    <property type="entry name" value="AMP-bd_C_sf"/>
</dbReference>
<keyword evidence="9" id="KW-0443">Lipid metabolism</keyword>
<feature type="domain" description="Ketosynthase family 3 (KS3)" evidence="14">
    <location>
        <begin position="772"/>
        <end position="1191"/>
    </location>
</feature>
<reference evidence="15 16" key="1">
    <citation type="journal article" date="2010" name="Int. J. Syst. Evol. Microbiol.">
        <title>Reclassification of Herbaspirillum putei as a later heterotypic synonym of Herbaspirillum huttiense, with the description of H. huttiense subsp. huttiense subsp. nov. and H. huttiense subsp. putei subsp. nov., comb. nov., and description of Herbaspirillum aquaticum sp. nov.</title>
        <authorList>
            <person name="Dobritsa A.P."/>
            <person name="Reddy M.C."/>
            <person name="Samadpour M."/>
        </authorList>
    </citation>
    <scope>NUCLEOTIDE SEQUENCE [LARGE SCALE GENOMIC DNA]</scope>
    <source>
        <strain evidence="15 16">IEH 4430</strain>
    </source>
</reference>
<dbReference type="Gene3D" id="3.40.50.12780">
    <property type="entry name" value="N-terminal domain of ligase-like"/>
    <property type="match status" value="2"/>
</dbReference>
<dbReference type="Pfam" id="PF00698">
    <property type="entry name" value="Acyl_transf_1"/>
    <property type="match status" value="1"/>
</dbReference>
<dbReference type="InterPro" id="IPR009081">
    <property type="entry name" value="PP-bd_ACP"/>
</dbReference>
<evidence type="ECO:0000256" key="9">
    <source>
        <dbReference type="ARBA" id="ARBA00023098"/>
    </source>
</evidence>
<dbReference type="Pfam" id="PF23024">
    <property type="entry name" value="AMP-dom_DIP2-like"/>
    <property type="match status" value="1"/>
</dbReference>
<dbReference type="PANTHER" id="PTHR43775:SF37">
    <property type="entry name" value="SI:DKEY-61P9.11"/>
    <property type="match status" value="1"/>
</dbReference>